<sequence length="232" mass="26712">MAKRRKVGNPLAFAVLGTLFERPMHPYEISTTLRERGKDQSIKVNYGSLYSVVAALEKHGFVEAQEKIREGNRPERTVYRITGAGQAEFEDWLTELLGTPFREFHPLEAGLAYLPGLSPDRVVELLEQRQVLIGTEIRDMTAMHKLMDSQDLPRIFWVESEFRLALLRAESQYVHQLAEEIRTDALGGSAFWRKAWKVYLEEGIAPADQLKDPVKYFGQDFAWMREVRPEAE</sequence>
<comment type="caution">
    <text evidence="2">The sequence shown here is derived from an EMBL/GenBank/DDBJ whole genome shotgun (WGS) entry which is preliminary data.</text>
</comment>
<evidence type="ECO:0000259" key="1">
    <source>
        <dbReference type="Pfam" id="PF03551"/>
    </source>
</evidence>
<dbReference type="RefSeq" id="WP_344233789.1">
    <property type="nucleotide sequence ID" value="NZ_BAAAPH010000007.1"/>
</dbReference>
<dbReference type="InterPro" id="IPR036388">
    <property type="entry name" value="WH-like_DNA-bd_sf"/>
</dbReference>
<dbReference type="PANTHER" id="PTHR33169">
    <property type="entry name" value="PADR-FAMILY TRANSCRIPTIONAL REGULATOR"/>
    <property type="match status" value="1"/>
</dbReference>
<organism evidence="2 3">
    <name type="scientific">Kribbella hippodromi</name>
    <dbReference type="NCBI Taxonomy" id="434347"/>
    <lineage>
        <taxon>Bacteria</taxon>
        <taxon>Bacillati</taxon>
        <taxon>Actinomycetota</taxon>
        <taxon>Actinomycetes</taxon>
        <taxon>Propionibacteriales</taxon>
        <taxon>Kribbellaceae</taxon>
        <taxon>Kribbella</taxon>
    </lineage>
</organism>
<dbReference type="InterPro" id="IPR005149">
    <property type="entry name" value="Tscrpt_reg_PadR_N"/>
</dbReference>
<dbReference type="InterPro" id="IPR036390">
    <property type="entry name" value="WH_DNA-bd_sf"/>
</dbReference>
<name>A0ABP4NYC7_9ACTN</name>
<dbReference type="EMBL" id="BAAAPH010000007">
    <property type="protein sequence ID" value="GAA1569096.1"/>
    <property type="molecule type" value="Genomic_DNA"/>
</dbReference>
<dbReference type="Pfam" id="PF03551">
    <property type="entry name" value="PadR"/>
    <property type="match status" value="1"/>
</dbReference>
<dbReference type="Gene3D" id="1.10.10.10">
    <property type="entry name" value="Winged helix-like DNA-binding domain superfamily/Winged helix DNA-binding domain"/>
    <property type="match status" value="1"/>
</dbReference>
<accession>A0ABP4NYC7</accession>
<evidence type="ECO:0000313" key="3">
    <source>
        <dbReference type="Proteomes" id="UP001501705"/>
    </source>
</evidence>
<dbReference type="SUPFAM" id="SSF46785">
    <property type="entry name" value="Winged helix' DNA-binding domain"/>
    <property type="match status" value="1"/>
</dbReference>
<gene>
    <name evidence="2" type="ORF">GCM10009804_26910</name>
</gene>
<dbReference type="Proteomes" id="UP001501705">
    <property type="component" value="Unassembled WGS sequence"/>
</dbReference>
<dbReference type="InterPro" id="IPR052509">
    <property type="entry name" value="Metal_resp_DNA-bind_regulator"/>
</dbReference>
<protein>
    <submittedName>
        <fullName evidence="2">PadR family transcriptional regulator</fullName>
    </submittedName>
</protein>
<proteinExistence type="predicted"/>
<feature type="domain" description="Transcription regulator PadR N-terminal" evidence="1">
    <location>
        <begin position="15"/>
        <end position="90"/>
    </location>
</feature>
<reference evidence="3" key="1">
    <citation type="journal article" date="2019" name="Int. J. Syst. Evol. Microbiol.">
        <title>The Global Catalogue of Microorganisms (GCM) 10K type strain sequencing project: providing services to taxonomists for standard genome sequencing and annotation.</title>
        <authorList>
            <consortium name="The Broad Institute Genomics Platform"/>
            <consortium name="The Broad Institute Genome Sequencing Center for Infectious Disease"/>
            <person name="Wu L."/>
            <person name="Ma J."/>
        </authorList>
    </citation>
    <scope>NUCLEOTIDE SEQUENCE [LARGE SCALE GENOMIC DNA]</scope>
    <source>
        <strain evidence="3">JCM 15572</strain>
    </source>
</reference>
<keyword evidence="3" id="KW-1185">Reference proteome</keyword>
<evidence type="ECO:0000313" key="2">
    <source>
        <dbReference type="EMBL" id="GAA1569096.1"/>
    </source>
</evidence>
<dbReference type="PANTHER" id="PTHR33169:SF27">
    <property type="entry name" value="TRANSCRIPTIONAL REGULATOR PADR FAMILY PROTEIN"/>
    <property type="match status" value="1"/>
</dbReference>